<evidence type="ECO:0000313" key="1">
    <source>
        <dbReference type="EMBL" id="BED93089.1"/>
    </source>
</evidence>
<protein>
    <submittedName>
        <fullName evidence="1">Uncharacterized protein</fullName>
    </submittedName>
</protein>
<dbReference type="Proteomes" id="UP001335720">
    <property type="component" value="Chromosome"/>
</dbReference>
<sequence>MGMWNTLYCFRINMVGKDNLFDKNDEREFYKLREAADNFEAQRITRKNFQSKLKSKIKGMDKLIASNLKSEIYNGFKKEIHYLDELKDAAIKYENFSSNLLKKNSRLGKKIETAKKKAIVQETEKARLITDEIYDEKAERYKDLSKRNALASSLAEYAKIKANKRREITQIPDANLNEFFESCENLLKTEE</sequence>
<proteinExistence type="predicted"/>
<reference evidence="1" key="1">
    <citation type="journal article" date="2023" name="ISME J.">
        <title>Emergence of putative energy parasites within Clostridia revealed by genome analysis of a novel endosymbiotic clade.</title>
        <authorList>
            <person name="Takahashi K."/>
            <person name="Kuwahara H."/>
            <person name="Horikawa Y."/>
            <person name="Izawa K."/>
            <person name="Kato D."/>
            <person name="Inagaki T."/>
            <person name="Yuki M."/>
            <person name="Ohkuma M."/>
            <person name="Hongoh Y."/>
        </authorList>
    </citation>
    <scope>NUCLEOTIDE SEQUENCE</scope>
    <source>
        <strain evidence="1">RsTa-C01</strain>
    </source>
</reference>
<name>A0AA48L080_9FIRM</name>
<dbReference type="EMBL" id="AP027925">
    <property type="protein sequence ID" value="BED93089.1"/>
    <property type="molecule type" value="Genomic_DNA"/>
</dbReference>
<accession>A0AA48L080</accession>
<organism evidence="1">
    <name type="scientific">Candidatus Paraimprobicoccus trichonymphae</name>
    <dbReference type="NCBI Taxonomy" id="3033793"/>
    <lineage>
        <taxon>Bacteria</taxon>
        <taxon>Bacillati</taxon>
        <taxon>Bacillota</taxon>
        <taxon>Clostridia</taxon>
        <taxon>Candidatus Paraimprobicoccus</taxon>
    </lineage>
</organism>
<gene>
    <name evidence="1" type="ORF">RsTaC01_1045</name>
</gene>
<dbReference type="AlphaFoldDB" id="A0AA48L080"/>
<dbReference type="KEGG" id="ptrh:RsTaC01_1045"/>